<dbReference type="EMBL" id="JBHTBX010000008">
    <property type="protein sequence ID" value="MFC7435526.1"/>
    <property type="molecule type" value="Genomic_DNA"/>
</dbReference>
<protein>
    <submittedName>
        <fullName evidence="3">Amidohydrolase</fullName>
    </submittedName>
</protein>
<dbReference type="Pfam" id="PF01546">
    <property type="entry name" value="Peptidase_M20"/>
    <property type="match status" value="1"/>
</dbReference>
<dbReference type="RefSeq" id="WP_382258338.1">
    <property type="nucleotide sequence ID" value="NZ_JBHTBX010000008.1"/>
</dbReference>
<dbReference type="SUPFAM" id="SSF55031">
    <property type="entry name" value="Bacterial exopeptidase dimerisation domain"/>
    <property type="match status" value="1"/>
</dbReference>
<dbReference type="PANTHER" id="PTHR11014:SF63">
    <property type="entry name" value="METALLOPEPTIDASE, PUTATIVE (AFU_ORTHOLOGUE AFUA_6G09600)-RELATED"/>
    <property type="match status" value="1"/>
</dbReference>
<sequence>MTHTVPATRTTRIDMIARAQHERVVQWRRRMHRHPELSFQEFDTADFLEQELRQIPGLSVTRPTRTSLVASLRGAQPGRTLAIRADIDALPIQDQKTCDYASANPGAMHACGHDGHAAMLLGAAHVLSALRDELPGQVRFFFQHAEEQHPGGAQEMVDAGVMAGVDRIISAHVMSTEDTGQITVLDGPALASSDRFVLKILGKGGHAANPDRCIDPVWIASQVVANLQAVVARNTDPHQALIVSVTRFHAGEAFNVIPDTAELGGSVRCFSDTVRQGVPGLIERIAQGVAIAHGATCELQYIRGYSPVVNDPVVAGALRQVVQQAMPQVRLTTIPPLPNSEDFSAFLPHAPGAYAFIGARSAAKGIRHPHHHPHFDFDEDALLHGVQLFAHAPFALNTDD</sequence>
<dbReference type="Gene3D" id="3.30.70.360">
    <property type="match status" value="1"/>
</dbReference>
<evidence type="ECO:0000256" key="1">
    <source>
        <dbReference type="ARBA" id="ARBA00022801"/>
    </source>
</evidence>
<name>A0ABW2RBQ6_9BURK</name>
<dbReference type="PANTHER" id="PTHR11014">
    <property type="entry name" value="PEPTIDASE M20 FAMILY MEMBER"/>
    <property type="match status" value="1"/>
</dbReference>
<dbReference type="InterPro" id="IPR011650">
    <property type="entry name" value="Peptidase_M20_dimer"/>
</dbReference>
<gene>
    <name evidence="3" type="ORF">ACFQNJ_13510</name>
</gene>
<dbReference type="InterPro" id="IPR002933">
    <property type="entry name" value="Peptidase_M20"/>
</dbReference>
<dbReference type="SUPFAM" id="SSF53187">
    <property type="entry name" value="Zn-dependent exopeptidases"/>
    <property type="match status" value="1"/>
</dbReference>
<dbReference type="InterPro" id="IPR036264">
    <property type="entry name" value="Bact_exopeptidase_dim_dom"/>
</dbReference>
<keyword evidence="4" id="KW-1185">Reference proteome</keyword>
<evidence type="ECO:0000313" key="3">
    <source>
        <dbReference type="EMBL" id="MFC7435526.1"/>
    </source>
</evidence>
<keyword evidence="1" id="KW-0378">Hydrolase</keyword>
<organism evidence="3 4">
    <name type="scientific">Hydrogenophaga bisanensis</name>
    <dbReference type="NCBI Taxonomy" id="439611"/>
    <lineage>
        <taxon>Bacteria</taxon>
        <taxon>Pseudomonadati</taxon>
        <taxon>Pseudomonadota</taxon>
        <taxon>Betaproteobacteria</taxon>
        <taxon>Burkholderiales</taxon>
        <taxon>Comamonadaceae</taxon>
        <taxon>Hydrogenophaga</taxon>
    </lineage>
</organism>
<accession>A0ABW2RBQ6</accession>
<reference evidence="4" key="1">
    <citation type="journal article" date="2019" name="Int. J. Syst. Evol. Microbiol.">
        <title>The Global Catalogue of Microorganisms (GCM) 10K type strain sequencing project: providing services to taxonomists for standard genome sequencing and annotation.</title>
        <authorList>
            <consortium name="The Broad Institute Genomics Platform"/>
            <consortium name="The Broad Institute Genome Sequencing Center for Infectious Disease"/>
            <person name="Wu L."/>
            <person name="Ma J."/>
        </authorList>
    </citation>
    <scope>NUCLEOTIDE SEQUENCE [LARGE SCALE GENOMIC DNA]</scope>
    <source>
        <strain evidence="4">CCUG 54518</strain>
    </source>
</reference>
<evidence type="ECO:0000313" key="4">
    <source>
        <dbReference type="Proteomes" id="UP001596495"/>
    </source>
</evidence>
<dbReference type="InterPro" id="IPR017439">
    <property type="entry name" value="Amidohydrolase"/>
</dbReference>
<evidence type="ECO:0000259" key="2">
    <source>
        <dbReference type="Pfam" id="PF07687"/>
    </source>
</evidence>
<dbReference type="Gene3D" id="3.40.630.10">
    <property type="entry name" value="Zn peptidases"/>
    <property type="match status" value="1"/>
</dbReference>
<comment type="caution">
    <text evidence="3">The sequence shown here is derived from an EMBL/GenBank/DDBJ whole genome shotgun (WGS) entry which is preliminary data.</text>
</comment>
<dbReference type="Pfam" id="PF07687">
    <property type="entry name" value="M20_dimer"/>
    <property type="match status" value="1"/>
</dbReference>
<dbReference type="NCBIfam" id="TIGR01891">
    <property type="entry name" value="amidohydrolases"/>
    <property type="match status" value="1"/>
</dbReference>
<dbReference type="PIRSF" id="PIRSF005962">
    <property type="entry name" value="Pept_M20D_amidohydro"/>
    <property type="match status" value="1"/>
</dbReference>
<dbReference type="Proteomes" id="UP001596495">
    <property type="component" value="Unassembled WGS sequence"/>
</dbReference>
<proteinExistence type="predicted"/>
<feature type="domain" description="Peptidase M20 dimerisation" evidence="2">
    <location>
        <begin position="195"/>
        <end position="270"/>
    </location>
</feature>